<sequence>MTNRRNNKASGTSAPKRPAQSPPSGNVQGPTSQPLTDNSAKRTWVSFEPVMDQDNILTPPAPQDNASTSSPLPLTPTRPL</sequence>
<gene>
    <name evidence="2" type="ORF">RhiirA1_475213</name>
</gene>
<dbReference type="Proteomes" id="UP000232688">
    <property type="component" value="Unassembled WGS sequence"/>
</dbReference>
<organism evidence="2 3">
    <name type="scientific">Rhizophagus irregularis</name>
    <dbReference type="NCBI Taxonomy" id="588596"/>
    <lineage>
        <taxon>Eukaryota</taxon>
        <taxon>Fungi</taxon>
        <taxon>Fungi incertae sedis</taxon>
        <taxon>Mucoromycota</taxon>
        <taxon>Glomeromycotina</taxon>
        <taxon>Glomeromycetes</taxon>
        <taxon>Glomerales</taxon>
        <taxon>Glomeraceae</taxon>
        <taxon>Rhizophagus</taxon>
    </lineage>
</organism>
<accession>A0A2N0QXD7</accession>
<dbReference type="VEuPathDB" id="FungiDB:RhiirA1_475213"/>
<evidence type="ECO:0000313" key="3">
    <source>
        <dbReference type="Proteomes" id="UP000232688"/>
    </source>
</evidence>
<feature type="region of interest" description="Disordered" evidence="1">
    <location>
        <begin position="1"/>
        <end position="80"/>
    </location>
</feature>
<comment type="caution">
    <text evidence="2">The sequence shown here is derived from an EMBL/GenBank/DDBJ whole genome shotgun (WGS) entry which is preliminary data.</text>
</comment>
<evidence type="ECO:0000256" key="1">
    <source>
        <dbReference type="SAM" id="MobiDB-lite"/>
    </source>
</evidence>
<feature type="compositionally biased region" description="Polar residues" evidence="1">
    <location>
        <begin position="1"/>
        <end position="13"/>
    </location>
</feature>
<name>A0A2N0QXD7_9GLOM</name>
<dbReference type="AlphaFoldDB" id="A0A2N0QXD7"/>
<reference evidence="2 3" key="1">
    <citation type="submission" date="2017-10" db="EMBL/GenBank/DDBJ databases">
        <title>Extensive intraspecific genome diversity in a model arbuscular mycorrhizal fungus.</title>
        <authorList>
            <person name="Chen E.C.H."/>
            <person name="Morin E."/>
            <person name="Baudet D."/>
            <person name="Noel J."/>
            <person name="Ndikumana S."/>
            <person name="Charron P."/>
            <person name="St-Onge C."/>
            <person name="Giorgi J."/>
            <person name="Grigoriev I.V."/>
            <person name="Roux C."/>
            <person name="Martin F.M."/>
            <person name="Corradi N."/>
        </authorList>
    </citation>
    <scope>NUCLEOTIDE SEQUENCE [LARGE SCALE GENOMIC DNA]</scope>
    <source>
        <strain evidence="2 3">A1</strain>
    </source>
</reference>
<feature type="compositionally biased region" description="Polar residues" evidence="1">
    <location>
        <begin position="22"/>
        <end position="38"/>
    </location>
</feature>
<protein>
    <submittedName>
        <fullName evidence="2">Uncharacterized protein</fullName>
    </submittedName>
</protein>
<reference evidence="2 3" key="2">
    <citation type="submission" date="2017-10" db="EMBL/GenBank/DDBJ databases">
        <title>Genome analyses suggest a sexual origin of heterokaryosis in a supposedly ancient asexual fungus.</title>
        <authorList>
            <person name="Corradi N."/>
            <person name="Sedzielewska K."/>
            <person name="Noel J."/>
            <person name="Charron P."/>
            <person name="Farinelli L."/>
            <person name="Marton T."/>
            <person name="Kruger M."/>
            <person name="Pelin A."/>
            <person name="Brachmann A."/>
            <person name="Corradi N."/>
        </authorList>
    </citation>
    <scope>NUCLEOTIDE SEQUENCE [LARGE SCALE GENOMIC DNA]</scope>
    <source>
        <strain evidence="2 3">A1</strain>
    </source>
</reference>
<proteinExistence type="predicted"/>
<dbReference type="EMBL" id="LLXH01002469">
    <property type="protein sequence ID" value="PKC55670.1"/>
    <property type="molecule type" value="Genomic_DNA"/>
</dbReference>
<evidence type="ECO:0000313" key="2">
    <source>
        <dbReference type="EMBL" id="PKC55670.1"/>
    </source>
</evidence>